<dbReference type="GO" id="GO:0042802">
    <property type="term" value="F:identical protein binding"/>
    <property type="evidence" value="ECO:0007669"/>
    <property type="project" value="UniProtKB-ARBA"/>
</dbReference>
<proteinExistence type="inferred from homology"/>
<dbReference type="STRING" id="688.A6E04_06730"/>
<evidence type="ECO:0000256" key="8">
    <source>
        <dbReference type="PIRSR" id="PIRSR006334-2"/>
    </source>
</evidence>
<dbReference type="PIRSF" id="PIRSF006334">
    <property type="entry name" value="Cdd_plus_pseudo"/>
    <property type="match status" value="1"/>
</dbReference>
<dbReference type="FunFam" id="3.40.140.10:FF:000007">
    <property type="entry name" value="Cytidine deaminase"/>
    <property type="match status" value="1"/>
</dbReference>
<comment type="cofactor">
    <cofactor evidence="6 9">
        <name>Zn(2+)</name>
        <dbReference type="ChEBI" id="CHEBI:29105"/>
    </cofactor>
    <text evidence="6 9">Binds 1 zinc ion.</text>
</comment>
<dbReference type="OrthoDB" id="9795347at2"/>
<feature type="binding site" evidence="6 9">
    <location>
        <position position="139"/>
    </location>
    <ligand>
        <name>Zn(2+)</name>
        <dbReference type="ChEBI" id="CHEBI:29105"/>
        <note>catalytic</note>
    </ligand>
</feature>
<dbReference type="Pfam" id="PF08211">
    <property type="entry name" value="dCMP_cyt_deam_2"/>
    <property type="match status" value="1"/>
</dbReference>
<feature type="domain" description="CMP/dCMP-type deaminase" evidence="10">
    <location>
        <begin position="55"/>
        <end position="175"/>
    </location>
</feature>
<feature type="binding site" evidence="6 9">
    <location>
        <position position="109"/>
    </location>
    <ligand>
        <name>Zn(2+)</name>
        <dbReference type="ChEBI" id="CHEBI:29105"/>
        <note>catalytic</note>
    </ligand>
</feature>
<dbReference type="SUPFAM" id="SSF53927">
    <property type="entry name" value="Cytidine deaminase-like"/>
    <property type="match status" value="2"/>
</dbReference>
<name>A0A1B9NZM8_ALILO</name>
<comment type="caution">
    <text evidence="11">The sequence shown here is derived from an EMBL/GenBank/DDBJ whole genome shotgun (WGS) entry which is preliminary data.</text>
</comment>
<sequence>MTTLHKNALQQRLQEAMDALPSSLNTAITPLVNDQFTGVITKDKFQALLAQSQLTDKELRLALLPLAAAFSVAPISNFYVGAIARGTSGHLYFGANMEFSNVQLGQTIHAEQSAISHAWIHGETGISDITINFSPCGHCRQFMNELTTADSLMVQLPERDEKSLQAYLPESFGPKDLGVEGGLLATTSHQLSFESTSPLLMQAFDAANRSHAPYSKNFSGVALEMNNGNIYHGMYAENAAFNPSLPPLQVALVHANMSREALSEIKKAALVEDHKGAISHLAITTCTLKDLSPNMILEYVSL</sequence>
<dbReference type="AlphaFoldDB" id="A0A1B9NZM8"/>
<dbReference type="PANTHER" id="PTHR11644">
    <property type="entry name" value="CYTIDINE DEAMINASE"/>
    <property type="match status" value="1"/>
</dbReference>
<accession>A0A1B9NZM8</accession>
<evidence type="ECO:0000313" key="12">
    <source>
        <dbReference type="Proteomes" id="UP000093523"/>
    </source>
</evidence>
<dbReference type="Pfam" id="PF00383">
    <property type="entry name" value="dCMP_cyt_deam_1"/>
    <property type="match status" value="1"/>
</dbReference>
<evidence type="ECO:0000256" key="5">
    <source>
        <dbReference type="ARBA" id="ARBA00022833"/>
    </source>
</evidence>
<dbReference type="InterPro" id="IPR013171">
    <property type="entry name" value="Cyd/dCyd_deaminase_Zn-bd"/>
</dbReference>
<dbReference type="InterPro" id="IPR016193">
    <property type="entry name" value="Cytidine_deaminase-like"/>
</dbReference>
<evidence type="ECO:0000256" key="7">
    <source>
        <dbReference type="PIRSR" id="PIRSR006334-1"/>
    </source>
</evidence>
<dbReference type="HAMAP" id="MF_01558">
    <property type="entry name" value="Cyt_deam"/>
    <property type="match status" value="1"/>
</dbReference>
<dbReference type="NCBIfam" id="TIGR01355">
    <property type="entry name" value="cyt_deam_dimer"/>
    <property type="match status" value="1"/>
</dbReference>
<dbReference type="Gene3D" id="3.40.140.10">
    <property type="entry name" value="Cytidine Deaminase, domain 2"/>
    <property type="match status" value="2"/>
</dbReference>
<dbReference type="PROSITE" id="PS00903">
    <property type="entry name" value="CYT_DCMP_DEAMINASES_1"/>
    <property type="match status" value="1"/>
</dbReference>
<evidence type="ECO:0000256" key="2">
    <source>
        <dbReference type="ARBA" id="ARBA00011738"/>
    </source>
</evidence>
<dbReference type="GO" id="GO:0072527">
    <property type="term" value="P:pyrimidine-containing compound metabolic process"/>
    <property type="evidence" value="ECO:0007669"/>
    <property type="project" value="UniProtKB-ARBA"/>
</dbReference>
<gene>
    <name evidence="6" type="primary">cdd</name>
    <name evidence="11" type="ORF">A6E04_06730</name>
</gene>
<dbReference type="GO" id="GO:0005829">
    <property type="term" value="C:cytosol"/>
    <property type="evidence" value="ECO:0007669"/>
    <property type="project" value="TreeGrafter"/>
</dbReference>
<evidence type="ECO:0000256" key="6">
    <source>
        <dbReference type="HAMAP-Rule" id="MF_01558"/>
    </source>
</evidence>
<reference evidence="11 12" key="1">
    <citation type="submission" date="2016-06" db="EMBL/GenBank/DDBJ databases">
        <authorList>
            <person name="Kjaerup R.B."/>
            <person name="Dalgaard T.S."/>
            <person name="Juul-Madsen H.R."/>
        </authorList>
    </citation>
    <scope>NUCLEOTIDE SEQUENCE [LARGE SCALE GENOMIC DNA]</scope>
    <source>
        <strain evidence="11 12">1S159</strain>
    </source>
</reference>
<protein>
    <recommendedName>
        <fullName evidence="6">Cytidine deaminase</fullName>
        <ecNumber evidence="6">3.5.4.5</ecNumber>
    </recommendedName>
    <alternativeName>
        <fullName evidence="6">Cytidine aminohydrolase</fullName>
        <shortName evidence="6">CDA</shortName>
    </alternativeName>
</protein>
<keyword evidence="3 6" id="KW-0479">Metal-binding</keyword>
<dbReference type="InterPro" id="IPR020797">
    <property type="entry name" value="Cytidine_deaminase_bacteria"/>
</dbReference>
<feature type="domain" description="CMP/dCMP-type deaminase" evidence="10">
    <location>
        <begin position="194"/>
        <end position="302"/>
    </location>
</feature>
<dbReference type="InterPro" id="IPR016192">
    <property type="entry name" value="APOBEC/CMP_deaminase_Zn-bd"/>
</dbReference>
<feature type="active site" description="Proton donor" evidence="6 7">
    <location>
        <position position="111"/>
    </location>
</feature>
<keyword evidence="4 6" id="KW-0378">Hydrolase</keyword>
<comment type="similarity">
    <text evidence="1 6">Belongs to the cytidine and deoxycytidylate deaminase family.</text>
</comment>
<dbReference type="NCBIfam" id="NF006537">
    <property type="entry name" value="PRK09027.1"/>
    <property type="match status" value="1"/>
</dbReference>
<dbReference type="Proteomes" id="UP000093523">
    <property type="component" value="Unassembled WGS sequence"/>
</dbReference>
<dbReference type="EMBL" id="MAJU01000008">
    <property type="protein sequence ID" value="OCH21557.1"/>
    <property type="molecule type" value="Genomic_DNA"/>
</dbReference>
<evidence type="ECO:0000256" key="3">
    <source>
        <dbReference type="ARBA" id="ARBA00022723"/>
    </source>
</evidence>
<dbReference type="PANTHER" id="PTHR11644:SF2">
    <property type="entry name" value="CYTIDINE DEAMINASE"/>
    <property type="match status" value="1"/>
</dbReference>
<dbReference type="PROSITE" id="PS51747">
    <property type="entry name" value="CYT_DCMP_DEAMINASES_2"/>
    <property type="match status" value="2"/>
</dbReference>
<evidence type="ECO:0000256" key="1">
    <source>
        <dbReference type="ARBA" id="ARBA00006576"/>
    </source>
</evidence>
<dbReference type="GO" id="GO:0004126">
    <property type="term" value="F:cytidine deaminase activity"/>
    <property type="evidence" value="ECO:0007669"/>
    <property type="project" value="UniProtKB-UniRule"/>
</dbReference>
<dbReference type="InterPro" id="IPR050202">
    <property type="entry name" value="Cyt/Deoxycyt_deaminase"/>
</dbReference>
<dbReference type="CDD" id="cd01283">
    <property type="entry name" value="cytidine_deaminase"/>
    <property type="match status" value="2"/>
</dbReference>
<dbReference type="EC" id="3.5.4.5" evidence="6"/>
<organism evidence="11 12">
    <name type="scientific">Aliivibrio logei</name>
    <name type="common">Vibrio logei</name>
    <dbReference type="NCBI Taxonomy" id="688"/>
    <lineage>
        <taxon>Bacteria</taxon>
        <taxon>Pseudomonadati</taxon>
        <taxon>Pseudomonadota</taxon>
        <taxon>Gammaproteobacteria</taxon>
        <taxon>Vibrionales</taxon>
        <taxon>Vibrionaceae</taxon>
        <taxon>Aliivibrio</taxon>
    </lineage>
</organism>
<feature type="binding site" evidence="6 8">
    <location>
        <begin position="96"/>
        <end position="98"/>
    </location>
    <ligand>
        <name>substrate</name>
    </ligand>
</feature>
<dbReference type="InterPro" id="IPR002125">
    <property type="entry name" value="CMP_dCMP_dom"/>
</dbReference>
<evidence type="ECO:0000256" key="9">
    <source>
        <dbReference type="PIRSR" id="PIRSR006334-3"/>
    </source>
</evidence>
<comment type="catalytic activity">
    <reaction evidence="6">
        <text>2'-deoxycytidine + H2O + H(+) = 2'-deoxyuridine + NH4(+)</text>
        <dbReference type="Rhea" id="RHEA:13433"/>
        <dbReference type="ChEBI" id="CHEBI:15377"/>
        <dbReference type="ChEBI" id="CHEBI:15378"/>
        <dbReference type="ChEBI" id="CHEBI:15698"/>
        <dbReference type="ChEBI" id="CHEBI:16450"/>
        <dbReference type="ChEBI" id="CHEBI:28938"/>
        <dbReference type="EC" id="3.5.4.5"/>
    </reaction>
</comment>
<dbReference type="RefSeq" id="WP_023603444.1">
    <property type="nucleotide sequence ID" value="NZ_CAWMPN010000008.1"/>
</dbReference>
<comment type="catalytic activity">
    <reaction evidence="6">
        <text>cytidine + H2O + H(+) = uridine + NH4(+)</text>
        <dbReference type="Rhea" id="RHEA:16069"/>
        <dbReference type="ChEBI" id="CHEBI:15377"/>
        <dbReference type="ChEBI" id="CHEBI:15378"/>
        <dbReference type="ChEBI" id="CHEBI:16704"/>
        <dbReference type="ChEBI" id="CHEBI:17562"/>
        <dbReference type="ChEBI" id="CHEBI:28938"/>
        <dbReference type="EC" id="3.5.4.5"/>
    </reaction>
</comment>
<evidence type="ECO:0000256" key="4">
    <source>
        <dbReference type="ARBA" id="ARBA00022801"/>
    </source>
</evidence>
<dbReference type="GO" id="GO:0008270">
    <property type="term" value="F:zinc ion binding"/>
    <property type="evidence" value="ECO:0007669"/>
    <property type="project" value="UniProtKB-UniRule"/>
</dbReference>
<comment type="function">
    <text evidence="6">This enzyme scavenges exogenous and endogenous cytidine and 2'-deoxycytidine for UMP synthesis.</text>
</comment>
<feature type="binding site" evidence="6 9">
    <location>
        <position position="136"/>
    </location>
    <ligand>
        <name>Zn(2+)</name>
        <dbReference type="ChEBI" id="CHEBI:29105"/>
        <note>catalytic</note>
    </ligand>
</feature>
<dbReference type="GO" id="GO:0055086">
    <property type="term" value="P:nucleobase-containing small molecule metabolic process"/>
    <property type="evidence" value="ECO:0007669"/>
    <property type="project" value="UniProtKB-ARBA"/>
</dbReference>
<evidence type="ECO:0000259" key="10">
    <source>
        <dbReference type="PROSITE" id="PS51747"/>
    </source>
</evidence>
<keyword evidence="5 6" id="KW-0862">Zinc</keyword>
<comment type="subunit">
    <text evidence="2 6">Homodimer.</text>
</comment>
<evidence type="ECO:0000313" key="11">
    <source>
        <dbReference type="EMBL" id="OCH21557.1"/>
    </source>
</evidence>
<dbReference type="InterPro" id="IPR006263">
    <property type="entry name" value="Cyt_deam_dimer"/>
</dbReference>